<dbReference type="KEGG" id="hbv:ABIV_1075"/>
<reference evidence="3 5" key="1">
    <citation type="submission" date="2017-10" db="EMBL/GenBank/DDBJ databases">
        <title>Genomics of the genus Arcobacter.</title>
        <authorList>
            <person name="Perez-Cataluna A."/>
            <person name="Figueras M.J."/>
        </authorList>
    </citation>
    <scope>NUCLEOTIDE SEQUENCE [LARGE SCALE GENOMIC DNA]</scope>
    <source>
        <strain evidence="3 5">CECT 7835</strain>
    </source>
</reference>
<dbReference type="PANTHER" id="PTHR30289">
    <property type="entry name" value="UNCHARACTERIZED PROTEIN YBCL-RELATED"/>
    <property type="match status" value="1"/>
</dbReference>
<keyword evidence="1" id="KW-0732">Signal</keyword>
<dbReference type="PANTHER" id="PTHR30289:SF1">
    <property type="entry name" value="PEBP (PHOSPHATIDYLETHANOLAMINE-BINDING PROTEIN) FAMILY PROTEIN"/>
    <property type="match status" value="1"/>
</dbReference>
<evidence type="ECO:0000313" key="2">
    <source>
        <dbReference type="EMBL" id="AXH12079.1"/>
    </source>
</evidence>
<dbReference type="Proteomes" id="UP000253850">
    <property type="component" value="Chromosome"/>
</dbReference>
<evidence type="ECO:0000313" key="5">
    <source>
        <dbReference type="Proteomes" id="UP000289193"/>
    </source>
</evidence>
<feature type="signal peptide" evidence="1">
    <location>
        <begin position="1"/>
        <end position="17"/>
    </location>
</feature>
<accession>A0AAX2AD09</accession>
<dbReference type="NCBIfam" id="TIGR00481">
    <property type="entry name" value="YbhB/YbcL family Raf kinase inhibitor-like protein"/>
    <property type="match status" value="1"/>
</dbReference>
<dbReference type="EMBL" id="PDKM01000001">
    <property type="protein sequence ID" value="RXK11188.1"/>
    <property type="molecule type" value="Genomic_DNA"/>
</dbReference>
<evidence type="ECO:0000313" key="4">
    <source>
        <dbReference type="Proteomes" id="UP000253850"/>
    </source>
</evidence>
<feature type="chain" id="PRO_5044718552" evidence="1">
    <location>
        <begin position="18"/>
        <end position="174"/>
    </location>
</feature>
<dbReference type="SUPFAM" id="SSF49777">
    <property type="entry name" value="PEBP-like"/>
    <property type="match status" value="1"/>
</dbReference>
<dbReference type="InterPro" id="IPR008914">
    <property type="entry name" value="PEBP"/>
</dbReference>
<name>A0AAX2AD09_9BACT</name>
<dbReference type="Gene3D" id="3.90.280.10">
    <property type="entry name" value="PEBP-like"/>
    <property type="match status" value="1"/>
</dbReference>
<protein>
    <submittedName>
        <fullName evidence="2">Phosphatidylethanolamine-binding protein</fullName>
    </submittedName>
    <submittedName>
        <fullName evidence="3">YbhB/YbcL family Raf kinase inhibitor-like protein</fullName>
    </submittedName>
</protein>
<sequence>MRKILFAISFIALSLFAENFTLKSSSLKGQLTKAQEFNGFGCSGENISPDLSWENAPKETKSFAVTVYDPDAPTGSGWWHWVVFDIPKDKFSLEKGFGSKEDKKIIQSVTNYGKTGFGGACPPKGDKAHRYIFTVYALDTDKLGLDKNTNPAIVGYYLNAHALAKASLISYYKK</sequence>
<proteinExistence type="predicted"/>
<dbReference type="GO" id="GO:0004860">
    <property type="term" value="F:protein kinase inhibitor activity"/>
    <property type="evidence" value="ECO:0007669"/>
    <property type="project" value="UniProtKB-KW"/>
</dbReference>
<keyword evidence="3" id="KW-0649">Protein kinase inhibitor</keyword>
<dbReference type="CDD" id="cd00865">
    <property type="entry name" value="PEBP_bact_arch"/>
    <property type="match status" value="1"/>
</dbReference>
<reference evidence="2 4" key="2">
    <citation type="submission" date="2018-07" db="EMBL/GenBank/DDBJ databases">
        <title>Complete genome of the Arcobacter bivalviorum type strain LMG 26154.</title>
        <authorList>
            <person name="Miller W.G."/>
            <person name="Yee E."/>
            <person name="Bono J.L."/>
        </authorList>
    </citation>
    <scope>NUCLEOTIDE SEQUENCE [LARGE SCALE GENOMIC DNA]</scope>
    <source>
        <strain evidence="2 4">LMG 26154</strain>
    </source>
</reference>
<dbReference type="InterPro" id="IPR036610">
    <property type="entry name" value="PEBP-like_sf"/>
</dbReference>
<evidence type="ECO:0000313" key="3">
    <source>
        <dbReference type="EMBL" id="RXK11188.1"/>
    </source>
</evidence>
<keyword evidence="5" id="KW-1185">Reference proteome</keyword>
<dbReference type="InterPro" id="IPR005247">
    <property type="entry name" value="YbhB_YbcL/LppC-like"/>
</dbReference>
<dbReference type="AlphaFoldDB" id="A0AAX2AD09"/>
<evidence type="ECO:0000256" key="1">
    <source>
        <dbReference type="SAM" id="SignalP"/>
    </source>
</evidence>
<dbReference type="Pfam" id="PF01161">
    <property type="entry name" value="PBP"/>
    <property type="match status" value="1"/>
</dbReference>
<dbReference type="RefSeq" id="WP_114838922.1">
    <property type="nucleotide sequence ID" value="NZ_CP031217.1"/>
</dbReference>
<organism evidence="3 5">
    <name type="scientific">Halarcobacter bivalviorum</name>
    <dbReference type="NCBI Taxonomy" id="663364"/>
    <lineage>
        <taxon>Bacteria</taxon>
        <taxon>Pseudomonadati</taxon>
        <taxon>Campylobacterota</taxon>
        <taxon>Epsilonproteobacteria</taxon>
        <taxon>Campylobacterales</taxon>
        <taxon>Arcobacteraceae</taxon>
        <taxon>Halarcobacter</taxon>
    </lineage>
</organism>
<dbReference type="EMBL" id="CP031217">
    <property type="protein sequence ID" value="AXH12079.1"/>
    <property type="molecule type" value="Genomic_DNA"/>
</dbReference>
<dbReference type="Proteomes" id="UP000289193">
    <property type="component" value="Unassembled WGS sequence"/>
</dbReference>
<gene>
    <name evidence="2" type="ORF">ABIV_1075</name>
    <name evidence="3" type="ORF">CRV05_02140</name>
</gene>